<dbReference type="AlphaFoldDB" id="A0AAE8SWF7"/>
<comment type="caution">
    <text evidence="3">The sequence shown here is derived from an EMBL/GenBank/DDBJ whole genome shotgun (WGS) entry which is preliminary data.</text>
</comment>
<feature type="compositionally biased region" description="Basic residues" evidence="1">
    <location>
        <begin position="89"/>
        <end position="105"/>
    </location>
</feature>
<keyword evidence="4" id="KW-1185">Reference proteome</keyword>
<accession>A0AAE8SWF7</accession>
<reference evidence="3" key="1">
    <citation type="submission" date="2018-03" db="EMBL/GenBank/DDBJ databases">
        <authorList>
            <person name="Guldener U."/>
        </authorList>
    </citation>
    <scope>NUCLEOTIDE SEQUENCE</scope>
</reference>
<dbReference type="Proteomes" id="UP001187682">
    <property type="component" value="Unassembled WGS sequence"/>
</dbReference>
<organism evidence="3 4">
    <name type="scientific">Cephalotrichum gorgonifer</name>
    <dbReference type="NCBI Taxonomy" id="2041049"/>
    <lineage>
        <taxon>Eukaryota</taxon>
        <taxon>Fungi</taxon>
        <taxon>Dikarya</taxon>
        <taxon>Ascomycota</taxon>
        <taxon>Pezizomycotina</taxon>
        <taxon>Sordariomycetes</taxon>
        <taxon>Hypocreomycetidae</taxon>
        <taxon>Microascales</taxon>
        <taxon>Microascaceae</taxon>
        <taxon>Cephalotrichum</taxon>
    </lineage>
</organism>
<name>A0AAE8SWF7_9PEZI</name>
<dbReference type="EMBL" id="ONZQ02000009">
    <property type="protein sequence ID" value="SPO03750.1"/>
    <property type="molecule type" value="Genomic_DNA"/>
</dbReference>
<evidence type="ECO:0000256" key="1">
    <source>
        <dbReference type="SAM" id="MobiDB-lite"/>
    </source>
</evidence>
<keyword evidence="2" id="KW-1133">Transmembrane helix</keyword>
<evidence type="ECO:0000313" key="3">
    <source>
        <dbReference type="EMBL" id="SPO03750.1"/>
    </source>
</evidence>
<proteinExistence type="predicted"/>
<evidence type="ECO:0000313" key="4">
    <source>
        <dbReference type="Proteomes" id="UP001187682"/>
    </source>
</evidence>
<keyword evidence="2" id="KW-0472">Membrane</keyword>
<protein>
    <submittedName>
        <fullName evidence="3">Uncharacterized protein</fullName>
    </submittedName>
</protein>
<evidence type="ECO:0000256" key="2">
    <source>
        <dbReference type="SAM" id="Phobius"/>
    </source>
</evidence>
<sequence length="145" mass="15791">MPAIPSSTLPSPPTGVLARQVTVTITAAATADGSTGLSGGAIAGIVVGSIAAFFFFLWIVWSCMRLGASPSHGGVGESSSPERYSSPGHCHHHHHHRRHSHRPRREVREYRRTSTPVVVDRRRSVSVSSPHRAYTRSRSRGRDTY</sequence>
<gene>
    <name evidence="3" type="ORF">DNG_06433</name>
</gene>
<keyword evidence="2" id="KW-0812">Transmembrane</keyword>
<feature type="transmembrane region" description="Helical" evidence="2">
    <location>
        <begin position="41"/>
        <end position="61"/>
    </location>
</feature>
<feature type="region of interest" description="Disordered" evidence="1">
    <location>
        <begin position="69"/>
        <end position="145"/>
    </location>
</feature>